<protein>
    <submittedName>
        <fullName evidence="2">Uncharacterized protein</fullName>
    </submittedName>
</protein>
<keyword evidence="1" id="KW-0812">Transmembrane</keyword>
<dbReference type="Proteomes" id="UP000293535">
    <property type="component" value="Unassembled WGS sequence"/>
</dbReference>
<sequence length="62" mass="6581">MLPLLQLGSLPSPPAILVGLLAIAVVLLVGRLVMKVAWRLIIIAIIAVAVLWILGMLGFQVI</sequence>
<dbReference type="RefSeq" id="WP_008311561.1">
    <property type="nucleotide sequence ID" value="NZ_JAFKAA010000002.1"/>
</dbReference>
<keyword evidence="1" id="KW-0472">Membrane</keyword>
<evidence type="ECO:0000313" key="2">
    <source>
        <dbReference type="EMBL" id="RYJ09853.1"/>
    </source>
</evidence>
<name>A0A482TFG0_HALHI</name>
<keyword evidence="1" id="KW-1133">Transmembrane helix</keyword>
<evidence type="ECO:0000256" key="1">
    <source>
        <dbReference type="SAM" id="Phobius"/>
    </source>
</evidence>
<comment type="caution">
    <text evidence="2">The sequence shown here is derived from an EMBL/GenBank/DDBJ whole genome shotgun (WGS) entry which is preliminary data.</text>
</comment>
<organism evidence="2 3">
    <name type="scientific">Haloarcula hispanica</name>
    <dbReference type="NCBI Taxonomy" id="51589"/>
    <lineage>
        <taxon>Archaea</taxon>
        <taxon>Methanobacteriati</taxon>
        <taxon>Methanobacteriota</taxon>
        <taxon>Stenosarchaea group</taxon>
        <taxon>Halobacteria</taxon>
        <taxon>Halobacteriales</taxon>
        <taxon>Haloarculaceae</taxon>
        <taxon>Haloarcula</taxon>
    </lineage>
</organism>
<feature type="transmembrane region" description="Helical" evidence="1">
    <location>
        <begin position="12"/>
        <end position="33"/>
    </location>
</feature>
<accession>A0A482TFG0</accession>
<feature type="transmembrane region" description="Helical" evidence="1">
    <location>
        <begin position="40"/>
        <end position="59"/>
    </location>
</feature>
<gene>
    <name evidence="2" type="ORF">ELS20_07430</name>
</gene>
<dbReference type="EMBL" id="RZIG01000002">
    <property type="protein sequence ID" value="RYJ09853.1"/>
    <property type="molecule type" value="Genomic_DNA"/>
</dbReference>
<dbReference type="InterPro" id="IPR058342">
    <property type="entry name" value="DUF8029"/>
</dbReference>
<reference evidence="2 3" key="1">
    <citation type="submission" date="2018-12" db="EMBL/GenBank/DDBJ databases">
        <title>Draft genome sequence of Haloarcula hispinica strain 18.1, an halophilic archaeon isolated from Chott El Jerid of Southern Tunisia.</title>
        <authorList>
            <person name="Najjari A."/>
            <person name="Ben Dhia O."/>
            <person name="Ferjani R."/>
            <person name="Mahjoubi M."/>
            <person name="Sghaier H."/>
            <person name="Elshahed M."/>
            <person name="Ouzari H.I."/>
            <person name="Cherid A."/>
            <person name="Youssef N."/>
        </authorList>
    </citation>
    <scope>NUCLEOTIDE SEQUENCE [LARGE SCALE GENOMIC DNA]</scope>
    <source>
        <strain evidence="2 3">18.1</strain>
    </source>
</reference>
<evidence type="ECO:0000313" key="3">
    <source>
        <dbReference type="Proteomes" id="UP000293535"/>
    </source>
</evidence>
<dbReference type="AlphaFoldDB" id="A0A482TFG0"/>
<dbReference type="Pfam" id="PF26072">
    <property type="entry name" value="DUF8029"/>
    <property type="match status" value="1"/>
</dbReference>
<proteinExistence type="predicted"/>